<evidence type="ECO:0000256" key="9">
    <source>
        <dbReference type="ARBA" id="ARBA00023136"/>
    </source>
</evidence>
<evidence type="ECO:0000256" key="2">
    <source>
        <dbReference type="ARBA" id="ARBA00007193"/>
    </source>
</evidence>
<evidence type="ECO:0000256" key="3">
    <source>
        <dbReference type="ARBA" id="ARBA00022448"/>
    </source>
</evidence>
<dbReference type="Gene3D" id="3.30.420.10">
    <property type="entry name" value="Ribonuclease H-like superfamily/Ribonuclease H"/>
    <property type="match status" value="1"/>
</dbReference>
<evidence type="ECO:0000256" key="6">
    <source>
        <dbReference type="ARBA" id="ARBA00022989"/>
    </source>
</evidence>
<dbReference type="InterPro" id="IPR002492">
    <property type="entry name" value="Transposase_Tc1-like"/>
</dbReference>
<evidence type="ECO:0000259" key="15">
    <source>
        <dbReference type="Pfam" id="PF01498"/>
    </source>
</evidence>
<evidence type="ECO:0000256" key="7">
    <source>
        <dbReference type="ARBA" id="ARBA00023053"/>
    </source>
</evidence>
<dbReference type="InterPro" id="IPR001873">
    <property type="entry name" value="ENaC"/>
</dbReference>
<dbReference type="GO" id="GO:0015074">
    <property type="term" value="P:DNA integration"/>
    <property type="evidence" value="ECO:0007669"/>
    <property type="project" value="InterPro"/>
</dbReference>
<evidence type="ECO:0000256" key="14">
    <source>
        <dbReference type="SAM" id="Phobius"/>
    </source>
</evidence>
<keyword evidence="4 12" id="KW-0894">Sodium channel</keyword>
<comment type="caution">
    <text evidence="16">The sequence shown here is derived from an EMBL/GenBank/DDBJ whole genome shotgun (WGS) entry which is preliminary data.</text>
</comment>
<keyword evidence="17" id="KW-1185">Reference proteome</keyword>
<dbReference type="GO" id="GO:0003677">
    <property type="term" value="F:DNA binding"/>
    <property type="evidence" value="ECO:0007669"/>
    <property type="project" value="InterPro"/>
</dbReference>
<evidence type="ECO:0000256" key="8">
    <source>
        <dbReference type="ARBA" id="ARBA00023065"/>
    </source>
</evidence>
<dbReference type="InterPro" id="IPR036397">
    <property type="entry name" value="RNaseH_sf"/>
</dbReference>
<dbReference type="Pfam" id="PF00858">
    <property type="entry name" value="ASC"/>
    <property type="match status" value="1"/>
</dbReference>
<organism evidence="16 17">
    <name type="scientific">Trichonephila clavipes</name>
    <name type="common">Golden silk orbweaver</name>
    <name type="synonym">Nephila clavipes</name>
    <dbReference type="NCBI Taxonomy" id="2585209"/>
    <lineage>
        <taxon>Eukaryota</taxon>
        <taxon>Metazoa</taxon>
        <taxon>Ecdysozoa</taxon>
        <taxon>Arthropoda</taxon>
        <taxon>Chelicerata</taxon>
        <taxon>Arachnida</taxon>
        <taxon>Araneae</taxon>
        <taxon>Araneomorphae</taxon>
        <taxon>Entelegynae</taxon>
        <taxon>Araneoidea</taxon>
        <taxon>Nephilidae</taxon>
        <taxon>Trichonephila</taxon>
    </lineage>
</organism>
<dbReference type="GO" id="GO:0005272">
    <property type="term" value="F:sodium channel activity"/>
    <property type="evidence" value="ECO:0007669"/>
    <property type="project" value="UniProtKB-KW"/>
</dbReference>
<protein>
    <recommendedName>
        <fullName evidence="15">Transposase Tc1-like domain-containing protein</fullName>
    </recommendedName>
</protein>
<evidence type="ECO:0000256" key="12">
    <source>
        <dbReference type="RuleBase" id="RU000679"/>
    </source>
</evidence>
<keyword evidence="7" id="KW-0915">Sodium</keyword>
<dbReference type="EMBL" id="BMAU01021374">
    <property type="protein sequence ID" value="GFY26141.1"/>
    <property type="molecule type" value="Genomic_DNA"/>
</dbReference>
<dbReference type="Pfam" id="PF01498">
    <property type="entry name" value="HTH_Tnp_Tc3_2"/>
    <property type="match status" value="1"/>
</dbReference>
<evidence type="ECO:0000256" key="13">
    <source>
        <dbReference type="SAM" id="MobiDB-lite"/>
    </source>
</evidence>
<name>A0A8X6W1J7_TRICX</name>
<dbReference type="GO" id="GO:0016020">
    <property type="term" value="C:membrane"/>
    <property type="evidence" value="ECO:0007669"/>
    <property type="project" value="UniProtKB-SubCell"/>
</dbReference>
<keyword evidence="5 12" id="KW-0812">Transmembrane</keyword>
<feature type="domain" description="Transposase Tc1-like" evidence="15">
    <location>
        <begin position="127"/>
        <end position="191"/>
    </location>
</feature>
<dbReference type="Proteomes" id="UP000887159">
    <property type="component" value="Unassembled WGS sequence"/>
</dbReference>
<reference evidence="16" key="1">
    <citation type="submission" date="2020-08" db="EMBL/GenBank/DDBJ databases">
        <title>Multicomponent nature underlies the extraordinary mechanical properties of spider dragline silk.</title>
        <authorList>
            <person name="Kono N."/>
            <person name="Nakamura H."/>
            <person name="Mori M."/>
            <person name="Yoshida Y."/>
            <person name="Ohtoshi R."/>
            <person name="Malay A.D."/>
            <person name="Moran D.A.P."/>
            <person name="Tomita M."/>
            <person name="Numata K."/>
            <person name="Arakawa K."/>
        </authorList>
    </citation>
    <scope>NUCLEOTIDE SEQUENCE</scope>
</reference>
<keyword evidence="10 12" id="KW-0739">Sodium transport</keyword>
<keyword evidence="3 12" id="KW-0813">Transport</keyword>
<keyword evidence="11 12" id="KW-0407">Ion channel</keyword>
<accession>A0A8X6W1J7</accession>
<dbReference type="GO" id="GO:0006313">
    <property type="term" value="P:DNA transposition"/>
    <property type="evidence" value="ECO:0007669"/>
    <property type="project" value="InterPro"/>
</dbReference>
<keyword evidence="6 14" id="KW-1133">Transmembrane helix</keyword>
<keyword evidence="8 12" id="KW-0406">Ion transport</keyword>
<evidence type="ECO:0000256" key="5">
    <source>
        <dbReference type="ARBA" id="ARBA00022692"/>
    </source>
</evidence>
<proteinExistence type="inferred from homology"/>
<dbReference type="AlphaFoldDB" id="A0A8X6W1J7"/>
<evidence type="ECO:0000313" key="17">
    <source>
        <dbReference type="Proteomes" id="UP000887159"/>
    </source>
</evidence>
<evidence type="ECO:0000256" key="11">
    <source>
        <dbReference type="ARBA" id="ARBA00023303"/>
    </source>
</evidence>
<comment type="subcellular location">
    <subcellularLocation>
        <location evidence="1">Membrane</location>
        <topology evidence="1">Multi-pass membrane protein</topology>
    </subcellularLocation>
</comment>
<comment type="similarity">
    <text evidence="2 12">Belongs to the amiloride-sensitive sodium channel (TC 1.A.6) family.</text>
</comment>
<gene>
    <name evidence="16" type="primary">AVEN_233845_1</name>
    <name evidence="16" type="ORF">TNCV_354571</name>
</gene>
<feature type="transmembrane region" description="Helical" evidence="14">
    <location>
        <begin position="49"/>
        <end position="71"/>
    </location>
</feature>
<evidence type="ECO:0000256" key="4">
    <source>
        <dbReference type="ARBA" id="ARBA00022461"/>
    </source>
</evidence>
<evidence type="ECO:0000256" key="1">
    <source>
        <dbReference type="ARBA" id="ARBA00004141"/>
    </source>
</evidence>
<evidence type="ECO:0000313" key="16">
    <source>
        <dbReference type="EMBL" id="GFY26141.1"/>
    </source>
</evidence>
<sequence>MESTYQKKVSAKEEEEFTAYAKNLYSKSLVTGIPEIVVASNCYLRVIRFVIFVCCITGFIYQSLVFMELYWKYPTILDIQISRKGEIMMPGITACDPNGYSEPPIFQSNYRDDIKLGTEINGGNGSQKKRRQTAGEIARHTTQATGRPISRFTEARRLHGGGLFARRPVRCVPLTPAHRRRRSLWCREHRNWRDNEWGRVLFTDESRFSLSSDSHRILIWRERGSAIIPRHH</sequence>
<keyword evidence="9 14" id="KW-0472">Membrane</keyword>
<evidence type="ECO:0000256" key="10">
    <source>
        <dbReference type="ARBA" id="ARBA00023201"/>
    </source>
</evidence>
<feature type="region of interest" description="Disordered" evidence="13">
    <location>
        <begin position="121"/>
        <end position="143"/>
    </location>
</feature>